<feature type="domain" description="DUF7654" evidence="2">
    <location>
        <begin position="776"/>
        <end position="893"/>
    </location>
</feature>
<feature type="transmembrane region" description="Helical" evidence="1">
    <location>
        <begin position="696"/>
        <end position="717"/>
    </location>
</feature>
<feature type="transmembrane region" description="Helical" evidence="1">
    <location>
        <begin position="467"/>
        <end position="483"/>
    </location>
</feature>
<proteinExistence type="predicted"/>
<feature type="transmembrane region" description="Helical" evidence="1">
    <location>
        <begin position="495"/>
        <end position="517"/>
    </location>
</feature>
<evidence type="ECO:0000313" key="5">
    <source>
        <dbReference type="Proteomes" id="UP000218644"/>
    </source>
</evidence>
<keyword evidence="1" id="KW-0812">Transmembrane</keyword>
<accession>A0A2A2ANX7</accession>
<feature type="transmembrane region" description="Helical" evidence="1">
    <location>
        <begin position="724"/>
        <end position="744"/>
    </location>
</feature>
<protein>
    <submittedName>
        <fullName evidence="4">Uncharacterized protein</fullName>
    </submittedName>
</protein>
<evidence type="ECO:0000259" key="2">
    <source>
        <dbReference type="Pfam" id="PF24672"/>
    </source>
</evidence>
<feature type="transmembrane region" description="Helical" evidence="1">
    <location>
        <begin position="441"/>
        <end position="461"/>
    </location>
</feature>
<comment type="caution">
    <text evidence="4">The sequence shown here is derived from an EMBL/GenBank/DDBJ whole genome shotgun (WGS) entry which is preliminary data.</text>
</comment>
<keyword evidence="1" id="KW-1133">Transmembrane helix</keyword>
<evidence type="ECO:0000259" key="3">
    <source>
        <dbReference type="Pfam" id="PF24677"/>
    </source>
</evidence>
<dbReference type="InterPro" id="IPR056071">
    <property type="entry name" value="DUF7654"/>
</dbReference>
<dbReference type="Proteomes" id="UP000218644">
    <property type="component" value="Unassembled WGS sequence"/>
</dbReference>
<keyword evidence="1" id="KW-0472">Membrane</keyword>
<reference evidence="4 5" key="1">
    <citation type="submission" date="2017-08" db="EMBL/GenBank/DDBJ databases">
        <title>WGS of Clinical strains of the CDC Group NO-1 linked to zoonotic infections in humans.</title>
        <authorList>
            <person name="Bernier A.-M."/>
            <person name="Bernard K."/>
        </authorList>
    </citation>
    <scope>NUCLEOTIDE SEQUENCE [LARGE SCALE GENOMIC DNA]</scope>
    <source>
        <strain evidence="4 5">NML79-0751</strain>
    </source>
</reference>
<dbReference type="Pfam" id="PF24677">
    <property type="entry name" value="DUF7657"/>
    <property type="match status" value="1"/>
</dbReference>
<feature type="transmembrane region" description="Helical" evidence="1">
    <location>
        <begin position="415"/>
        <end position="434"/>
    </location>
</feature>
<sequence length="919" mass="98580">MRSASPTMPAAAGCHHSRRPARPLLPVRWLMALLLALALLAGLGQARAVTAPEAIAATAPSQAIPAETQQQQAGQAFLESVQLDAQRRLTLSGWAGLYHGNAFITQATVWVGDTAIYTGRLGYALDRPGVAQHTGRALWQSSGFSLPVRIPAHIAAGPARLRMQVLATDGSRIDVVPLHGSEQIDIPPATQAPAAARWMLGLALALPLLAWCLGLERPRRAAGLPPSPTTPAQASAALAADAAGARRFGLALLASLALLVGAGWTGSSLPLLLEQANRAAPLVAHDAQLLYGQAQAVRSDEWLVVTPLAISQAHATPRWPGINPLHGWPGQNMHVVGMTGVPIAHWATLARPATWGFFVLPLRQALAWAWWLPFFLCFATLWWLLRRTFALPWRQAALLATSVSASGYAVSWSGWPAYAIGLAAAVTLAAQQLLRSRGPIQAGLAAVALGWAGAALVLLLYPAWQVPLGYLMALLGLAWAWQQRQQLPMLQAPQWRALGLTAALAALTATALLLAWLGEGRPAIEALRQTIYPGARSTDLGGYVDPWHLLKGMTNLVTLHTSSLWSIPSDSGGYIYVLPPLALATALRCWALRRVDAIALALWLFIAWLLAYMFIGLPGWLSKASLWSLAPAFRTDIALGLAQALVLAWLLAPANQPTTGQAWQQAPRWLALLAGLGFAWHTHQLLGMQPLPSQDWLLPGSWWLICALAGLIAAWLVRGQTMQAVTVLCLWGVATALPFNPLGLAPSHLRPAPALQQALSDWPAAAPSSGQASSTSPRLAVVSEPAWANALAASGVAVLNTTFYEPPLALWQRLDPQQQLREQYNRYQHLHIVLQPQPSAAAGWSAAAPNMDRVELRLDPQRFDFRLLPIDAVLANWRDAGQLQANPSLQERARQANASQTADGAQDDGWVLFAVQSGQ</sequence>
<dbReference type="InterPro" id="IPR056074">
    <property type="entry name" value="DUF7657"/>
</dbReference>
<dbReference type="Pfam" id="PF24672">
    <property type="entry name" value="DUF7654"/>
    <property type="match status" value="1"/>
</dbReference>
<evidence type="ECO:0000256" key="1">
    <source>
        <dbReference type="SAM" id="Phobius"/>
    </source>
</evidence>
<dbReference type="EMBL" id="NSJD01000019">
    <property type="protein sequence ID" value="PAT39329.1"/>
    <property type="molecule type" value="Genomic_DNA"/>
</dbReference>
<feature type="transmembrane region" description="Helical" evidence="1">
    <location>
        <begin position="666"/>
        <end position="684"/>
    </location>
</feature>
<name>A0A2A2ANX7_9BURK</name>
<gene>
    <name evidence="4" type="ORF">CK623_10755</name>
</gene>
<feature type="transmembrane region" description="Helical" evidence="1">
    <location>
        <begin position="365"/>
        <end position="384"/>
    </location>
</feature>
<dbReference type="RefSeq" id="WP_095557457.1">
    <property type="nucleotide sequence ID" value="NZ_NSJD01000019.1"/>
</dbReference>
<feature type="transmembrane region" description="Helical" evidence="1">
    <location>
        <begin position="637"/>
        <end position="654"/>
    </location>
</feature>
<evidence type="ECO:0000313" key="4">
    <source>
        <dbReference type="EMBL" id="PAT39329.1"/>
    </source>
</evidence>
<feature type="domain" description="DUF7657" evidence="3">
    <location>
        <begin position="250"/>
        <end position="651"/>
    </location>
</feature>
<organism evidence="4 5">
    <name type="scientific">Vandammella animalimorsus</name>
    <dbReference type="NCBI Taxonomy" id="2029117"/>
    <lineage>
        <taxon>Bacteria</taxon>
        <taxon>Pseudomonadati</taxon>
        <taxon>Pseudomonadota</taxon>
        <taxon>Betaproteobacteria</taxon>
        <taxon>Burkholderiales</taxon>
        <taxon>Comamonadaceae</taxon>
        <taxon>Vandammella</taxon>
    </lineage>
</organism>
<feature type="transmembrane region" description="Helical" evidence="1">
    <location>
        <begin position="598"/>
        <end position="617"/>
    </location>
</feature>
<dbReference type="AlphaFoldDB" id="A0A2A2ANX7"/>